<evidence type="ECO:0000313" key="2">
    <source>
        <dbReference type="Proteomes" id="UP000002714"/>
    </source>
</evidence>
<dbReference type="RefSeq" id="WP_011373568.1">
    <property type="nucleotide sequence ID" value="NC_007575.1"/>
</dbReference>
<dbReference type="HOGENOM" id="CLU_2669715_0_0_7"/>
<gene>
    <name evidence="1" type="ordered locus">Suden_1954</name>
</gene>
<accession>Q30P53</accession>
<reference evidence="1 2" key="1">
    <citation type="journal article" date="2008" name="Appl. Environ. Microbiol.">
        <title>Genome of the epsilonproteobacterial chemolithoautotroph Sulfurimonas denitrificans.</title>
        <authorList>
            <person name="Sievert S.M."/>
            <person name="Scott K.M."/>
            <person name="Klotz M.G."/>
            <person name="Chain P.S.G."/>
            <person name="Hauser L.J."/>
            <person name="Hemp J."/>
            <person name="Huegler M."/>
            <person name="Land M."/>
            <person name="Lapidus A."/>
            <person name="Larimer F.W."/>
            <person name="Lucas S."/>
            <person name="Malfatti S.A."/>
            <person name="Meyer F."/>
            <person name="Paulsen I.T."/>
            <person name="Ren Q."/>
            <person name="Simon J."/>
            <person name="Bailey K."/>
            <person name="Diaz E."/>
            <person name="Fitzpatrick K.A."/>
            <person name="Glover B."/>
            <person name="Gwatney N."/>
            <person name="Korajkic A."/>
            <person name="Long A."/>
            <person name="Mobberley J.M."/>
            <person name="Pantry S.N."/>
            <person name="Pazder G."/>
            <person name="Peterson S."/>
            <person name="Quintanilla J.D."/>
            <person name="Sprinkle R."/>
            <person name="Stephens J."/>
            <person name="Thomas P."/>
            <person name="Vaughn R."/>
            <person name="Weber M.J."/>
            <person name="Wooten L.L."/>
        </authorList>
    </citation>
    <scope>NUCLEOTIDE SEQUENCE [LARGE SCALE GENOMIC DNA]</scope>
    <source>
        <strain evidence="2">ATCC 33889 / DSM 1251</strain>
    </source>
</reference>
<dbReference type="EMBL" id="CP000153">
    <property type="protein sequence ID" value="ABB45228.1"/>
    <property type="molecule type" value="Genomic_DNA"/>
</dbReference>
<organism evidence="1 2">
    <name type="scientific">Sulfurimonas denitrificans (strain ATCC 33889 / DSM 1251)</name>
    <name type="common">Thiomicrospira denitrificans (strain ATCC 33889 / DSM 1251)</name>
    <dbReference type="NCBI Taxonomy" id="326298"/>
    <lineage>
        <taxon>Bacteria</taxon>
        <taxon>Pseudomonadati</taxon>
        <taxon>Campylobacterota</taxon>
        <taxon>Epsilonproteobacteria</taxon>
        <taxon>Campylobacterales</taxon>
        <taxon>Sulfurimonadaceae</taxon>
        <taxon>Sulfurimonas</taxon>
    </lineage>
</organism>
<dbReference type="OrthoDB" id="9925956at2"/>
<evidence type="ECO:0000313" key="1">
    <source>
        <dbReference type="EMBL" id="ABB45228.1"/>
    </source>
</evidence>
<name>Q30P53_SULDN</name>
<dbReference type="KEGG" id="tdn:Suden_1954"/>
<dbReference type="AlphaFoldDB" id="Q30P53"/>
<proteinExistence type="predicted"/>
<dbReference type="Proteomes" id="UP000002714">
    <property type="component" value="Chromosome"/>
</dbReference>
<keyword evidence="2" id="KW-1185">Reference proteome</keyword>
<protein>
    <submittedName>
        <fullName evidence="1">Uncharacterized protein</fullName>
    </submittedName>
</protein>
<sequence length="75" mass="8701">MQLTIDIRDSAIDKIMYILDNLKADVKIIKKVDTNSLDIETVSKDDSDYQIILNARDDRKNNPKNYGSLNDIKWD</sequence>